<accession>A0ACB6ZMB6</accession>
<keyword evidence="2" id="KW-1185">Reference proteome</keyword>
<evidence type="ECO:0000313" key="1">
    <source>
        <dbReference type="EMBL" id="KAF9650548.1"/>
    </source>
</evidence>
<dbReference type="EMBL" id="MU117984">
    <property type="protein sequence ID" value="KAF9650548.1"/>
    <property type="molecule type" value="Genomic_DNA"/>
</dbReference>
<proteinExistence type="predicted"/>
<reference evidence="1" key="2">
    <citation type="journal article" date="2020" name="Nat. Commun.">
        <title>Large-scale genome sequencing of mycorrhizal fungi provides insights into the early evolution of symbiotic traits.</title>
        <authorList>
            <person name="Miyauchi S."/>
            <person name="Kiss E."/>
            <person name="Kuo A."/>
            <person name="Drula E."/>
            <person name="Kohler A."/>
            <person name="Sanchez-Garcia M."/>
            <person name="Morin E."/>
            <person name="Andreopoulos B."/>
            <person name="Barry K.W."/>
            <person name="Bonito G."/>
            <person name="Buee M."/>
            <person name="Carver A."/>
            <person name="Chen C."/>
            <person name="Cichocki N."/>
            <person name="Clum A."/>
            <person name="Culley D."/>
            <person name="Crous P.W."/>
            <person name="Fauchery L."/>
            <person name="Girlanda M."/>
            <person name="Hayes R.D."/>
            <person name="Keri Z."/>
            <person name="LaButti K."/>
            <person name="Lipzen A."/>
            <person name="Lombard V."/>
            <person name="Magnuson J."/>
            <person name="Maillard F."/>
            <person name="Murat C."/>
            <person name="Nolan M."/>
            <person name="Ohm R.A."/>
            <person name="Pangilinan J."/>
            <person name="Pereira M.F."/>
            <person name="Perotto S."/>
            <person name="Peter M."/>
            <person name="Pfister S."/>
            <person name="Riley R."/>
            <person name="Sitrit Y."/>
            <person name="Stielow J.B."/>
            <person name="Szollosi G."/>
            <person name="Zifcakova L."/>
            <person name="Stursova M."/>
            <person name="Spatafora J.W."/>
            <person name="Tedersoo L."/>
            <person name="Vaario L.M."/>
            <person name="Yamada A."/>
            <person name="Yan M."/>
            <person name="Wang P."/>
            <person name="Xu J."/>
            <person name="Bruns T."/>
            <person name="Baldrian P."/>
            <person name="Vilgalys R."/>
            <person name="Dunand C."/>
            <person name="Henrissat B."/>
            <person name="Grigoriev I.V."/>
            <person name="Hibbett D."/>
            <person name="Nagy L.G."/>
            <person name="Martin F.M."/>
        </authorList>
    </citation>
    <scope>NUCLEOTIDE SEQUENCE</scope>
    <source>
        <strain evidence="1">P2</strain>
    </source>
</reference>
<evidence type="ECO:0000313" key="2">
    <source>
        <dbReference type="Proteomes" id="UP000886501"/>
    </source>
</evidence>
<dbReference type="Proteomes" id="UP000886501">
    <property type="component" value="Unassembled WGS sequence"/>
</dbReference>
<name>A0ACB6ZMB6_THEGA</name>
<protein>
    <submittedName>
        <fullName evidence="1">Uncharacterized protein</fullName>
    </submittedName>
</protein>
<gene>
    <name evidence="1" type="ORF">BDM02DRAFT_1390877</name>
</gene>
<comment type="caution">
    <text evidence="1">The sequence shown here is derived from an EMBL/GenBank/DDBJ whole genome shotgun (WGS) entry which is preliminary data.</text>
</comment>
<reference evidence="1" key="1">
    <citation type="submission" date="2019-10" db="EMBL/GenBank/DDBJ databases">
        <authorList>
            <consortium name="DOE Joint Genome Institute"/>
            <person name="Kuo A."/>
            <person name="Miyauchi S."/>
            <person name="Kiss E."/>
            <person name="Drula E."/>
            <person name="Kohler A."/>
            <person name="Sanchez-Garcia M."/>
            <person name="Andreopoulos B."/>
            <person name="Barry K.W."/>
            <person name="Bonito G."/>
            <person name="Buee M."/>
            <person name="Carver A."/>
            <person name="Chen C."/>
            <person name="Cichocki N."/>
            <person name="Clum A."/>
            <person name="Culley D."/>
            <person name="Crous P.W."/>
            <person name="Fauchery L."/>
            <person name="Girlanda M."/>
            <person name="Hayes R."/>
            <person name="Keri Z."/>
            <person name="Labutti K."/>
            <person name="Lipzen A."/>
            <person name="Lombard V."/>
            <person name="Magnuson J."/>
            <person name="Maillard F."/>
            <person name="Morin E."/>
            <person name="Murat C."/>
            <person name="Nolan M."/>
            <person name="Ohm R."/>
            <person name="Pangilinan J."/>
            <person name="Pereira M."/>
            <person name="Perotto S."/>
            <person name="Peter M."/>
            <person name="Riley R."/>
            <person name="Sitrit Y."/>
            <person name="Stielow B."/>
            <person name="Szollosi G."/>
            <person name="Zifcakova L."/>
            <person name="Stursova M."/>
            <person name="Spatafora J.W."/>
            <person name="Tedersoo L."/>
            <person name="Vaario L.-M."/>
            <person name="Yamada A."/>
            <person name="Yan M."/>
            <person name="Wang P."/>
            <person name="Xu J."/>
            <person name="Bruns T."/>
            <person name="Baldrian P."/>
            <person name="Vilgalys R."/>
            <person name="Henrissat B."/>
            <person name="Grigoriev I.V."/>
            <person name="Hibbett D."/>
            <person name="Nagy L.G."/>
            <person name="Martin F.M."/>
        </authorList>
    </citation>
    <scope>NUCLEOTIDE SEQUENCE</scope>
    <source>
        <strain evidence="1">P2</strain>
    </source>
</reference>
<organism evidence="1 2">
    <name type="scientific">Thelephora ganbajun</name>
    <name type="common">Ganba fungus</name>
    <dbReference type="NCBI Taxonomy" id="370292"/>
    <lineage>
        <taxon>Eukaryota</taxon>
        <taxon>Fungi</taxon>
        <taxon>Dikarya</taxon>
        <taxon>Basidiomycota</taxon>
        <taxon>Agaricomycotina</taxon>
        <taxon>Agaricomycetes</taxon>
        <taxon>Thelephorales</taxon>
        <taxon>Thelephoraceae</taxon>
        <taxon>Thelephora</taxon>
    </lineage>
</organism>
<sequence length="416" mass="47543">MGELPQETICAIASCLDKHDLRNFSLISRAFVPESQRQLFRTVVLYHHRHFLRWCRIITPVHPTIPSYVRTFIVFFSIGFYNPPSVSEQDSHVAASEMFASFTKLGEIFLRNLTLRYPHQLSMVSNFSVSAPSLRSLRIEASQCSPGLMAKFIHLFPHLDDLHVEMVSITDDEPYDLPTTSLSLRGHGRFTLSDGYCSHIRFLPLCFKHLYLTFLLNPRGTLAERNPLILNEFLITCAPTLEYLTLCGESPPPSSYTRNSKTKISINLWPEMAIEVEMKVGQSVDLSPCKHLRTLRLELRELSERPPYLTQLLDSLKPTPHLEAITLVFYSSGRLLTESLRKYTDEWDPVDAQLCQLAELKEGGLRVSVGFNGFRTWQMVPLLGDFATFMAKFRCSPHSFTILCDSKVVTQEIELH</sequence>